<feature type="domain" description="MID" evidence="15">
    <location>
        <begin position="1036"/>
        <end position="1208"/>
    </location>
</feature>
<evidence type="ECO:0000259" key="15">
    <source>
        <dbReference type="Pfam" id="PF18296"/>
    </source>
</evidence>
<feature type="region of interest" description="Disordered" evidence="12">
    <location>
        <begin position="547"/>
        <end position="566"/>
    </location>
</feature>
<keyword evidence="17" id="KW-1185">Reference proteome</keyword>
<keyword evidence="7 11" id="KW-0804">Transcription</keyword>
<dbReference type="GO" id="GO:0045944">
    <property type="term" value="P:positive regulation of transcription by RNA polymerase II"/>
    <property type="evidence" value="ECO:0007669"/>
    <property type="project" value="TreeGrafter"/>
</dbReference>
<comment type="similarity">
    <text evidence="2 11">Belongs to the Mediator complex subunit 13 family.</text>
</comment>
<feature type="domain" description="Mediator complex subunit Med13 C-terminal" evidence="13">
    <location>
        <begin position="1224"/>
        <end position="1589"/>
    </location>
</feature>
<evidence type="ECO:0000256" key="1">
    <source>
        <dbReference type="ARBA" id="ARBA00004123"/>
    </source>
</evidence>
<evidence type="ECO:0000256" key="10">
    <source>
        <dbReference type="ARBA" id="ARBA00032008"/>
    </source>
</evidence>
<sequence>MEHLKACPTNAQAIGGIDVVYYQTVVVRQLEEPPTGIPKNSARDGLQTVEAALRNTRRLVARDPGRSLLWLFKSGDSDHDAYLQLAEPERIAKMLGFDLIPSSQGQIKATELMTFPKRGFPQGTLSTPRHLHTANPRASTAILFTTHEQRPIDTLAVYELFLSAVIGSLAYDLKDEANLIPLNARTFVFDSQPTATHDSDSTSVLLVTLDVHWGSSGNLIVYWSFLKNNCIVPLPSLLLSEKDAPKKLYLRIAPSGMVGTITPNEILKGSLGSNVPSEKSRRKRCRRQSLDDKSSEWKNMVEAWLESIGIRLAALDDSTSWARIGLENRKDVTSKSHTNITSYLLWPRALCFVYDGNNAHHSCVSEADSDALQSDGGLGSILAASIGSSDCLETARKWLADSAERNSNKIILQQPRGIGKLSVPPLIDISFGPGPSSPLYLRAGVLGDMHAGGGVYPTPPDGILNPSTGVSITTEGPPNSAGIISNDQTNPTALATPILPSQSDPVISDVIDAPNADRELARPEKANEHAMVGDDADDLFEDTDEDEFTGNNVTDADFSFFDEPDDDEMMDVPDIREVDPKSDPISRSSQAPIKLENLDDDHALTVTDPASEDTEAHAYLKIEPVNVTHAQADPLPRTGIGPNNRRQRSPSVTTARKVLRHPSQLKYPPSSRGTAEVPRKESIFDPINFTDKLNLSDDKYLSGRFNFASSALEDDQFPKKHAAFNPSQSLAPIHGHTTTSFQTVQLGMLAHIAVDTSDTTSSSSIDEASINDEDNLEDFDGDMIIPVPLPKRKRAFDERSTPVSALSPSEVSHLGDTDTFEDSVVVSIDPSELGRFEPSPWDWNLAGFPTPSATPTPSSGNISSSSQGTMNPPSLKSDPDNKSTQNLDAEALTKRDVISIAQIFSDQVVTSCLQMLPSLETRNNTDNDTLLDSSSIVELLGTLRRTVKNWFPTAADCHLSQYASLHDPIPEQSQSVKSQHRPVAWRTVNSANPEVAPFHIPSPYIRLRRAETLWDLLPPSLAFWEPLGLAPVSDSKNVMGFCVVPSQDSIWESASSFLDNISLAYEGYKLGTHFRGLTTGNIQNGLVSCDLSQSSTYETAMAAYRTACLELGKTLGALDLHHKEHKIAQQVNTFVIYIVNPFESSKALWDISAAFWGLFQQYGSGPDCIDIVLQTLPIQYLAPQHAPIVLESSMMAKLAREVYDRCPPTGLSGDRSPLHIFSGPAIHLEETLPRTGIFKNTIEPHADPLRENSYMHVGYSVSMDGAWVTSAWTDNFGKYQAFASYHVGNSRSFSEISREIWQTTLDIISKRKVTWRICLVRAGVMAAEESDVWASLVMQPTNLQLSIALLSFVTKPSLAIYPTHAFQEPPSIFEPNTHATTVNTPQPGVSPDPYSLTPAATPSEMAQELMSDPDARLVDVTDETWGMVLAHRLNNSNSVVDFRPSLASGILIKRGLNPGQTSPPFASDNEPPSGPRVMAVNLIFLGAPNRNLSPPTPASSPLAQQDTLIGAGVAIGMGMASTPGTPAATSPIDRPNPGGFMFAGSPQHRATADMFLREILIHYRGLGLLAKLKGMKGTRAGMVPWHVAVCMRSVEALQKGAVV</sequence>
<dbReference type="PANTHER" id="PTHR48249">
    <property type="entry name" value="MEDIATOR OF RNA POLYMERASE II TRANSCRIPTION SUBUNIT 13"/>
    <property type="match status" value="1"/>
</dbReference>
<evidence type="ECO:0000259" key="13">
    <source>
        <dbReference type="Pfam" id="PF06333"/>
    </source>
</evidence>
<dbReference type="GeneID" id="54481528"/>
<dbReference type="Pfam" id="PF18296">
    <property type="entry name" value="MID_MedPIWI"/>
    <property type="match status" value="1"/>
</dbReference>
<feature type="compositionally biased region" description="Polar residues" evidence="12">
    <location>
        <begin position="801"/>
        <end position="810"/>
    </location>
</feature>
<dbReference type="Pfam" id="PF06333">
    <property type="entry name" value="Med13_C"/>
    <property type="match status" value="1"/>
</dbReference>
<reference evidence="16" key="1">
    <citation type="journal article" date="2020" name="Stud. Mycol.">
        <title>101 Dothideomycetes genomes: a test case for predicting lifestyles and emergence of pathogens.</title>
        <authorList>
            <person name="Haridas S."/>
            <person name="Albert R."/>
            <person name="Binder M."/>
            <person name="Bloem J."/>
            <person name="Labutti K."/>
            <person name="Salamov A."/>
            <person name="Andreopoulos B."/>
            <person name="Baker S."/>
            <person name="Barry K."/>
            <person name="Bills G."/>
            <person name="Bluhm B."/>
            <person name="Cannon C."/>
            <person name="Castanera R."/>
            <person name="Culley D."/>
            <person name="Daum C."/>
            <person name="Ezra D."/>
            <person name="Gonzalez J."/>
            <person name="Henrissat B."/>
            <person name="Kuo A."/>
            <person name="Liang C."/>
            <person name="Lipzen A."/>
            <person name="Lutzoni F."/>
            <person name="Magnuson J."/>
            <person name="Mondo S."/>
            <person name="Nolan M."/>
            <person name="Ohm R."/>
            <person name="Pangilinan J."/>
            <person name="Park H.-J."/>
            <person name="Ramirez L."/>
            <person name="Alfaro M."/>
            <person name="Sun H."/>
            <person name="Tritt A."/>
            <person name="Yoshinaga Y."/>
            <person name="Zwiers L.-H."/>
            <person name="Turgeon B."/>
            <person name="Goodwin S."/>
            <person name="Spatafora J."/>
            <person name="Crous P."/>
            <person name="Grigoriev I."/>
        </authorList>
    </citation>
    <scope>NUCLEOTIDE SEQUENCE</scope>
    <source>
        <strain evidence="16">CBS 121739</strain>
    </source>
</reference>
<dbReference type="GO" id="GO:0016592">
    <property type="term" value="C:mediator complex"/>
    <property type="evidence" value="ECO:0007669"/>
    <property type="project" value="InterPro"/>
</dbReference>
<dbReference type="GO" id="GO:0003713">
    <property type="term" value="F:transcription coactivator activity"/>
    <property type="evidence" value="ECO:0007669"/>
    <property type="project" value="TreeGrafter"/>
</dbReference>
<gene>
    <name evidence="16" type="ORF">EJ05DRAFT_285010</name>
</gene>
<evidence type="ECO:0000256" key="5">
    <source>
        <dbReference type="ARBA" id="ARBA00023015"/>
    </source>
</evidence>
<name>A0A6A6WCZ4_9PEZI</name>
<evidence type="ECO:0000256" key="3">
    <source>
        <dbReference type="ARBA" id="ARBA00019618"/>
    </source>
</evidence>
<organism evidence="16 17">
    <name type="scientific">Pseudovirgaria hyperparasitica</name>
    <dbReference type="NCBI Taxonomy" id="470096"/>
    <lineage>
        <taxon>Eukaryota</taxon>
        <taxon>Fungi</taxon>
        <taxon>Dikarya</taxon>
        <taxon>Ascomycota</taxon>
        <taxon>Pezizomycotina</taxon>
        <taxon>Dothideomycetes</taxon>
        <taxon>Dothideomycetes incertae sedis</taxon>
        <taxon>Acrospermales</taxon>
        <taxon>Acrospermaceae</taxon>
        <taxon>Pseudovirgaria</taxon>
    </lineage>
</organism>
<evidence type="ECO:0000259" key="14">
    <source>
        <dbReference type="Pfam" id="PF11597"/>
    </source>
</evidence>
<dbReference type="Pfam" id="PF11597">
    <property type="entry name" value="Med13_N"/>
    <property type="match status" value="1"/>
</dbReference>
<evidence type="ECO:0000256" key="8">
    <source>
        <dbReference type="ARBA" id="ARBA00023242"/>
    </source>
</evidence>
<dbReference type="InterPro" id="IPR051139">
    <property type="entry name" value="Mediator_complx_sub13"/>
</dbReference>
<evidence type="ECO:0000256" key="7">
    <source>
        <dbReference type="ARBA" id="ARBA00023163"/>
    </source>
</evidence>
<comment type="subcellular location">
    <subcellularLocation>
        <location evidence="1 11">Nucleus</location>
    </subcellularLocation>
</comment>
<evidence type="ECO:0000256" key="4">
    <source>
        <dbReference type="ARBA" id="ARBA00022491"/>
    </source>
</evidence>
<protein>
    <recommendedName>
        <fullName evidence="3 11">Mediator of RNA polymerase II transcription subunit 13</fullName>
    </recommendedName>
    <alternativeName>
        <fullName evidence="10 11">Mediator complex subunit 13</fullName>
    </alternativeName>
</protein>
<dbReference type="EMBL" id="ML996568">
    <property type="protein sequence ID" value="KAF2760445.1"/>
    <property type="molecule type" value="Genomic_DNA"/>
</dbReference>
<evidence type="ECO:0000313" key="17">
    <source>
        <dbReference type="Proteomes" id="UP000799437"/>
    </source>
</evidence>
<evidence type="ECO:0000256" key="12">
    <source>
        <dbReference type="SAM" id="MobiDB-lite"/>
    </source>
</evidence>
<keyword evidence="8 11" id="KW-0539">Nucleus</keyword>
<feature type="domain" description="Mediator complex subunit Med13 N-terminal" evidence="14">
    <location>
        <begin position="1"/>
        <end position="356"/>
    </location>
</feature>
<comment type="subunit">
    <text evidence="11">Component of the SRB8-11 complex, which itself associates with the Mediator complex.</text>
</comment>
<evidence type="ECO:0000256" key="2">
    <source>
        <dbReference type="ARBA" id="ARBA00009354"/>
    </source>
</evidence>
<dbReference type="InterPro" id="IPR041285">
    <property type="entry name" value="MID_MedPIWI"/>
</dbReference>
<dbReference type="OrthoDB" id="103819at2759"/>
<dbReference type="RefSeq" id="XP_033602896.1">
    <property type="nucleotide sequence ID" value="XM_033740474.1"/>
</dbReference>
<dbReference type="PANTHER" id="PTHR48249:SF3">
    <property type="entry name" value="MEDIATOR OF RNA POLYMERASE II TRANSCRIPTION SUBUNIT 13"/>
    <property type="match status" value="1"/>
</dbReference>
<keyword evidence="4 11" id="KW-0678">Repressor</keyword>
<evidence type="ECO:0000256" key="11">
    <source>
        <dbReference type="RuleBase" id="RU364134"/>
    </source>
</evidence>
<evidence type="ECO:0000256" key="6">
    <source>
        <dbReference type="ARBA" id="ARBA00023159"/>
    </source>
</evidence>
<keyword evidence="5 11" id="KW-0805">Transcription regulation</keyword>
<feature type="region of interest" description="Disordered" evidence="12">
    <location>
        <begin position="796"/>
        <end position="815"/>
    </location>
</feature>
<proteinExistence type="inferred from homology"/>
<feature type="region of interest" description="Disordered" evidence="12">
    <location>
        <begin position="839"/>
        <end position="885"/>
    </location>
</feature>
<dbReference type="Proteomes" id="UP000799437">
    <property type="component" value="Unassembled WGS sequence"/>
</dbReference>
<dbReference type="InterPro" id="IPR021643">
    <property type="entry name" value="Mediator_Med13_N"/>
</dbReference>
<evidence type="ECO:0000256" key="9">
    <source>
        <dbReference type="ARBA" id="ARBA00025661"/>
    </source>
</evidence>
<feature type="compositionally biased region" description="Low complexity" evidence="12">
    <location>
        <begin position="849"/>
        <end position="866"/>
    </location>
</feature>
<feature type="region of interest" description="Disordered" evidence="12">
    <location>
        <begin position="630"/>
        <end position="654"/>
    </location>
</feature>
<keyword evidence="6 11" id="KW-0010">Activator</keyword>
<dbReference type="InterPro" id="IPR009401">
    <property type="entry name" value="Med13_C"/>
</dbReference>
<evidence type="ECO:0000313" key="16">
    <source>
        <dbReference type="EMBL" id="KAF2760445.1"/>
    </source>
</evidence>
<comment type="function">
    <text evidence="9 11">Component of the SRB8-11 complex. The SRB8-11 complex is a regulatory module of the Mediator complex which is itself involved in regulation of basal and activated RNA polymerase II-dependent transcription. The SRB8-11 complex may be involved in the transcriptional repression of a subset of genes regulated by Mediator. It may inhibit the association of the Mediator complex with RNA polymerase II to form the holoenzyme complex.</text>
</comment>
<accession>A0A6A6WCZ4</accession>